<gene>
    <name evidence="2" type="ORF">ElyMa_006061300</name>
</gene>
<feature type="region of interest" description="Disordered" evidence="1">
    <location>
        <begin position="96"/>
        <end position="115"/>
    </location>
</feature>
<comment type="caution">
    <text evidence="2">The sequence shown here is derived from an EMBL/GenBank/DDBJ whole genome shotgun (WGS) entry which is preliminary data.</text>
</comment>
<evidence type="ECO:0000313" key="3">
    <source>
        <dbReference type="Proteomes" id="UP000762676"/>
    </source>
</evidence>
<dbReference type="AlphaFoldDB" id="A0AAV4GMT6"/>
<organism evidence="2 3">
    <name type="scientific">Elysia marginata</name>
    <dbReference type="NCBI Taxonomy" id="1093978"/>
    <lineage>
        <taxon>Eukaryota</taxon>
        <taxon>Metazoa</taxon>
        <taxon>Spiralia</taxon>
        <taxon>Lophotrochozoa</taxon>
        <taxon>Mollusca</taxon>
        <taxon>Gastropoda</taxon>
        <taxon>Heterobranchia</taxon>
        <taxon>Euthyneura</taxon>
        <taxon>Panpulmonata</taxon>
        <taxon>Sacoglossa</taxon>
        <taxon>Placobranchoidea</taxon>
        <taxon>Plakobranchidae</taxon>
        <taxon>Elysia</taxon>
    </lineage>
</organism>
<accession>A0AAV4GMT6</accession>
<name>A0AAV4GMT6_9GAST</name>
<reference evidence="2 3" key="1">
    <citation type="journal article" date="2021" name="Elife">
        <title>Chloroplast acquisition without the gene transfer in kleptoplastic sea slugs, Plakobranchus ocellatus.</title>
        <authorList>
            <person name="Maeda T."/>
            <person name="Takahashi S."/>
            <person name="Yoshida T."/>
            <person name="Shimamura S."/>
            <person name="Takaki Y."/>
            <person name="Nagai Y."/>
            <person name="Toyoda A."/>
            <person name="Suzuki Y."/>
            <person name="Arimoto A."/>
            <person name="Ishii H."/>
            <person name="Satoh N."/>
            <person name="Nishiyama T."/>
            <person name="Hasebe M."/>
            <person name="Maruyama T."/>
            <person name="Minagawa J."/>
            <person name="Obokata J."/>
            <person name="Shigenobu S."/>
        </authorList>
    </citation>
    <scope>NUCLEOTIDE SEQUENCE [LARGE SCALE GENOMIC DNA]</scope>
</reference>
<keyword evidence="2" id="KW-0378">Hydrolase</keyword>
<feature type="compositionally biased region" description="Polar residues" evidence="1">
    <location>
        <begin position="96"/>
        <end position="109"/>
    </location>
</feature>
<evidence type="ECO:0000256" key="1">
    <source>
        <dbReference type="SAM" id="MobiDB-lite"/>
    </source>
</evidence>
<evidence type="ECO:0000313" key="2">
    <source>
        <dbReference type="EMBL" id="GFR86777.1"/>
    </source>
</evidence>
<dbReference type="EMBL" id="BMAT01012134">
    <property type="protein sequence ID" value="GFR86777.1"/>
    <property type="molecule type" value="Genomic_DNA"/>
</dbReference>
<sequence length="115" mass="13243">MHNYRHGCSDFYHVCLMRPLSLEIKACPNEIADCQWLDLDEYEKMTTSEINKYFVHKYKEYLATGVAIQANPVLSYDRKSMNNIYSAACQVSTPMQHKQSLSASSNKESPSLVRE</sequence>
<dbReference type="SUPFAM" id="SSF55811">
    <property type="entry name" value="Nudix"/>
    <property type="match status" value="1"/>
</dbReference>
<dbReference type="Gene3D" id="3.90.79.10">
    <property type="entry name" value="Nucleoside Triphosphate Pyrophosphohydrolase"/>
    <property type="match status" value="1"/>
</dbReference>
<dbReference type="GO" id="GO:0016787">
    <property type="term" value="F:hydrolase activity"/>
    <property type="evidence" value="ECO:0007669"/>
    <property type="project" value="UniProtKB-KW"/>
</dbReference>
<dbReference type="Proteomes" id="UP000762676">
    <property type="component" value="Unassembled WGS sequence"/>
</dbReference>
<proteinExistence type="predicted"/>
<keyword evidence="3" id="KW-1185">Reference proteome</keyword>
<dbReference type="InterPro" id="IPR015797">
    <property type="entry name" value="NUDIX_hydrolase-like_dom_sf"/>
</dbReference>
<protein>
    <submittedName>
        <fullName evidence="2">Nudix hydrolase 8</fullName>
    </submittedName>
</protein>